<evidence type="ECO:0000259" key="6">
    <source>
        <dbReference type="PROSITE" id="PS50800"/>
    </source>
</evidence>
<feature type="compositionally biased region" description="Basic and acidic residues" evidence="5">
    <location>
        <begin position="586"/>
        <end position="612"/>
    </location>
</feature>
<comment type="caution">
    <text evidence="7">The sequence shown here is derived from an EMBL/GenBank/DDBJ whole genome shotgun (WGS) entry which is preliminary data.</text>
</comment>
<dbReference type="PANTHER" id="PTHR14304">
    <property type="entry name" value="CELL DIVISION CYCLE AND APOPTOSIS REGULATOR PROTEIN"/>
    <property type="match status" value="1"/>
</dbReference>
<dbReference type="InterPro" id="IPR025224">
    <property type="entry name" value="CCAR1/CCAR2"/>
</dbReference>
<dbReference type="GO" id="GO:0005634">
    <property type="term" value="C:nucleus"/>
    <property type="evidence" value="ECO:0007669"/>
    <property type="project" value="TreeGrafter"/>
</dbReference>
<feature type="compositionally biased region" description="Low complexity" evidence="5">
    <location>
        <begin position="926"/>
        <end position="940"/>
    </location>
</feature>
<evidence type="ECO:0000313" key="7">
    <source>
        <dbReference type="EMBL" id="RZF35029.1"/>
    </source>
</evidence>
<evidence type="ECO:0000313" key="8">
    <source>
        <dbReference type="Proteomes" id="UP000291343"/>
    </source>
</evidence>
<gene>
    <name evidence="7" type="ORF">LSTR_LSTR009621</name>
</gene>
<dbReference type="Proteomes" id="UP000291343">
    <property type="component" value="Unassembled WGS sequence"/>
</dbReference>
<dbReference type="Pfam" id="PF14443">
    <property type="entry name" value="DBC1"/>
    <property type="match status" value="1"/>
</dbReference>
<dbReference type="SMART" id="SM01122">
    <property type="entry name" value="DBC1"/>
    <property type="match status" value="1"/>
</dbReference>
<feature type="compositionally biased region" description="Basic and acidic residues" evidence="5">
    <location>
        <begin position="646"/>
        <end position="661"/>
    </location>
</feature>
<keyword evidence="4" id="KW-0175">Coiled coil</keyword>
<feature type="domain" description="SAP" evidence="6">
    <location>
        <begin position="610"/>
        <end position="644"/>
    </location>
</feature>
<feature type="region of interest" description="Disordered" evidence="5">
    <location>
        <begin position="646"/>
        <end position="698"/>
    </location>
</feature>
<feature type="region of interest" description="Disordered" evidence="5">
    <location>
        <begin position="584"/>
        <end position="612"/>
    </location>
</feature>
<dbReference type="PROSITE" id="PS50800">
    <property type="entry name" value="SAP"/>
    <property type="match status" value="1"/>
</dbReference>
<accession>A0A482WN97</accession>
<dbReference type="Gene3D" id="1.10.720.30">
    <property type="entry name" value="SAP domain"/>
    <property type="match status" value="1"/>
</dbReference>
<evidence type="ECO:0000256" key="5">
    <source>
        <dbReference type="SAM" id="MobiDB-lite"/>
    </source>
</evidence>
<comment type="subcellular location">
    <subcellularLocation>
        <location evidence="1">Cytoplasm</location>
    </subcellularLocation>
</comment>
<dbReference type="EMBL" id="QKKF02029694">
    <property type="protein sequence ID" value="RZF35029.1"/>
    <property type="molecule type" value="Genomic_DNA"/>
</dbReference>
<feature type="region of interest" description="Disordered" evidence="5">
    <location>
        <begin position="1"/>
        <end position="41"/>
    </location>
</feature>
<feature type="compositionally biased region" description="Basic and acidic residues" evidence="5">
    <location>
        <begin position="672"/>
        <end position="698"/>
    </location>
</feature>
<dbReference type="InterPro" id="IPR045353">
    <property type="entry name" value="LAIKA"/>
</dbReference>
<feature type="region of interest" description="Disordered" evidence="5">
    <location>
        <begin position="780"/>
        <end position="807"/>
    </location>
</feature>
<feature type="compositionally biased region" description="Low complexity" evidence="5">
    <location>
        <begin position="117"/>
        <end position="140"/>
    </location>
</feature>
<dbReference type="GO" id="GO:0006355">
    <property type="term" value="P:regulation of DNA-templated transcription"/>
    <property type="evidence" value="ECO:0007669"/>
    <property type="project" value="InterPro"/>
</dbReference>
<feature type="compositionally biased region" description="Basic and acidic residues" evidence="5">
    <location>
        <begin position="780"/>
        <end position="795"/>
    </location>
</feature>
<dbReference type="AlphaFoldDB" id="A0A482WN97"/>
<organism evidence="7 8">
    <name type="scientific">Laodelphax striatellus</name>
    <name type="common">Small brown planthopper</name>
    <name type="synonym">Delphax striatella</name>
    <dbReference type="NCBI Taxonomy" id="195883"/>
    <lineage>
        <taxon>Eukaryota</taxon>
        <taxon>Metazoa</taxon>
        <taxon>Ecdysozoa</taxon>
        <taxon>Arthropoda</taxon>
        <taxon>Hexapoda</taxon>
        <taxon>Insecta</taxon>
        <taxon>Pterygota</taxon>
        <taxon>Neoptera</taxon>
        <taxon>Paraneoptera</taxon>
        <taxon>Hemiptera</taxon>
        <taxon>Auchenorrhyncha</taxon>
        <taxon>Fulgoroidea</taxon>
        <taxon>Delphacidae</taxon>
        <taxon>Criomorphinae</taxon>
        <taxon>Laodelphax</taxon>
    </lineage>
</organism>
<sequence>MSQFGSSGVKNPPWARQGQQLGQNTNPNMQQQAGQMQQPAMAGQAPLLQYPPQQIFQQNQLQQNVFNQMGAISYPTRQQLNTAAFSPAATIAAAASRQQQLIPPSHPHHQPPPPHPQSAALAASNQQQQQQQMTSASNAQKQRVFTGVITKLMPEFGFVDDDVFFLLNVVKGPEVAVGDRVLVTAVFNAYMQHKWNAVCIELLDRNRQFGNYNAVPPPIDNSSNSSSDFGRRQRRREEARSRRDDDNEIDRKKRREERREREEKEKEKEKERARSPTTSIRKRSKSPRRRPRLRVPPRYMVYIPQISLDIREANVMELKKRYSSMYVPSDFFTSLIPRVDVFPAQRSLTLDRPCSFHLMHKDVEPVSPQLPASQQDPPDADYLFSAKVMLLSMPPLAEIFKRSCSLAEDSDEAGGSSGSSSSSSEFVHVTRLIQLLVGVRGKNENMAIGGPWSPSLDGADPARDPSVLIKTAIRNCRALTGIDLSNCTQWFRFLEIYYRRAESVHKGKTVAARVETVVIFVPDIWSCQPTQLEWDALSAAYRQALARKLHADAAADAAADISDDDDEQLVAEADSEDVVIAAAAPADEKEATETDGEAKKEPTHHSLLDVKTMKVTEMRDELEARGLSLKGIKSLLSARLNKALKSEQEKAEADSKSESKPETPTPKTPPHSTDKEEKSEKKKKKEEGGDKKKIDDKERAMLEKRYTLPDSPRVIVHPSKTAKSGKFDCSVMSLSVLLDYREADTKEHFFEVSLFAELFNEMLMRDFAFRIYRALVDAPEKPKEEKEEKDDDRKDRKEKKDKKKKDKVKMVTEDPHLLLAFVYFDQTQCGYILDKDLEAMLLTLDLNLSRSQIKKLIQKVVTGTALNYRTLTDKPKVEEKDGDSEKDSKTNGEKKNIDVESAAAGNKSLLPVFRFDADSSDSAGKTTSNDDTNSSDTQSSTGKILYKGAFLDIEQLMSQLSRSETARTETEKHLSKLRSDFSSLKEYSNKCEVNLKDIKAELKGVREKLSNNETGFSKIEARANQYLETLVEINKKILPFIQKDEVTDKSSKSSTKESSEICKKTIKTEET</sequence>
<feature type="compositionally biased region" description="Low complexity" evidence="5">
    <location>
        <begin position="94"/>
        <end position="103"/>
    </location>
</feature>
<feature type="compositionally biased region" description="Basic residues" evidence="5">
    <location>
        <begin position="280"/>
        <end position="293"/>
    </location>
</feature>
<evidence type="ECO:0000256" key="3">
    <source>
        <dbReference type="ARBA" id="ARBA00022553"/>
    </source>
</evidence>
<dbReference type="InterPro" id="IPR036361">
    <property type="entry name" value="SAP_dom_sf"/>
</dbReference>
<dbReference type="STRING" id="195883.A0A482WN97"/>
<feature type="compositionally biased region" description="Polar residues" evidence="5">
    <location>
        <begin position="17"/>
        <end position="29"/>
    </location>
</feature>
<feature type="region of interest" description="Disordered" evidence="5">
    <location>
        <begin position="214"/>
        <end position="293"/>
    </location>
</feature>
<dbReference type="PANTHER" id="PTHR14304:SF11">
    <property type="entry name" value="SAP DOMAIN-CONTAINING PROTEIN"/>
    <property type="match status" value="1"/>
</dbReference>
<dbReference type="OrthoDB" id="21006at2759"/>
<dbReference type="Pfam" id="PF14444">
    <property type="entry name" value="S1-like"/>
    <property type="match status" value="1"/>
</dbReference>
<evidence type="ECO:0000256" key="1">
    <source>
        <dbReference type="ARBA" id="ARBA00004496"/>
    </source>
</evidence>
<dbReference type="GO" id="GO:0005737">
    <property type="term" value="C:cytoplasm"/>
    <property type="evidence" value="ECO:0007669"/>
    <property type="project" value="UniProtKB-SubCell"/>
</dbReference>
<feature type="region of interest" description="Disordered" evidence="5">
    <location>
        <begin position="1045"/>
        <end position="1071"/>
    </location>
</feature>
<dbReference type="Pfam" id="PF02037">
    <property type="entry name" value="SAP"/>
    <property type="match status" value="1"/>
</dbReference>
<feature type="compositionally biased region" description="Basic residues" evidence="5">
    <location>
        <begin position="796"/>
        <end position="807"/>
    </location>
</feature>
<feature type="region of interest" description="Disordered" evidence="5">
    <location>
        <begin position="94"/>
        <end position="140"/>
    </location>
</feature>
<protein>
    <recommendedName>
        <fullName evidence="6">SAP domain-containing protein</fullName>
    </recommendedName>
</protein>
<dbReference type="InterPro" id="IPR025954">
    <property type="entry name" value="DBC1/CARP1_inactive_NUDIX"/>
</dbReference>
<proteinExistence type="predicted"/>
<evidence type="ECO:0000256" key="4">
    <source>
        <dbReference type="ARBA" id="ARBA00023054"/>
    </source>
</evidence>
<dbReference type="Pfam" id="PF19256">
    <property type="entry name" value="LAIKA"/>
    <property type="match status" value="1"/>
</dbReference>
<feature type="region of interest" description="Disordered" evidence="5">
    <location>
        <begin position="921"/>
        <end position="940"/>
    </location>
</feature>
<feature type="region of interest" description="Disordered" evidence="5">
    <location>
        <begin position="876"/>
        <end position="900"/>
    </location>
</feature>
<dbReference type="InParanoid" id="A0A482WN97"/>
<feature type="compositionally biased region" description="Basic and acidic residues" evidence="5">
    <location>
        <begin position="229"/>
        <end position="274"/>
    </location>
</feature>
<dbReference type="SMART" id="SM00513">
    <property type="entry name" value="SAP"/>
    <property type="match status" value="1"/>
</dbReference>
<reference evidence="7 8" key="1">
    <citation type="journal article" date="2017" name="Gigascience">
        <title>Genome sequence of the small brown planthopper, Laodelphax striatellus.</title>
        <authorList>
            <person name="Zhu J."/>
            <person name="Jiang F."/>
            <person name="Wang X."/>
            <person name="Yang P."/>
            <person name="Bao Y."/>
            <person name="Zhao W."/>
            <person name="Wang W."/>
            <person name="Lu H."/>
            <person name="Wang Q."/>
            <person name="Cui N."/>
            <person name="Li J."/>
            <person name="Chen X."/>
            <person name="Luo L."/>
            <person name="Yu J."/>
            <person name="Kang L."/>
            <person name="Cui F."/>
        </authorList>
    </citation>
    <scope>NUCLEOTIDE SEQUENCE [LARGE SCALE GENOMIC DNA]</scope>
    <source>
        <strain evidence="7">Lst14</strain>
    </source>
</reference>
<dbReference type="InterPro" id="IPR025223">
    <property type="entry name" value="S1-like_RNA-bd_dom"/>
</dbReference>
<dbReference type="SUPFAM" id="SSF68906">
    <property type="entry name" value="SAP domain"/>
    <property type="match status" value="1"/>
</dbReference>
<keyword evidence="2" id="KW-0963">Cytoplasm</keyword>
<name>A0A482WN97_LAOST</name>
<evidence type="ECO:0000256" key="2">
    <source>
        <dbReference type="ARBA" id="ARBA00022490"/>
    </source>
</evidence>
<keyword evidence="3" id="KW-0597">Phosphoprotein</keyword>
<keyword evidence="8" id="KW-1185">Reference proteome</keyword>
<feature type="compositionally biased region" description="Basic and acidic residues" evidence="5">
    <location>
        <begin position="876"/>
        <end position="898"/>
    </location>
</feature>
<feature type="compositionally biased region" description="Low complexity" evidence="5">
    <location>
        <begin position="30"/>
        <end position="41"/>
    </location>
</feature>
<dbReference type="InterPro" id="IPR003034">
    <property type="entry name" value="SAP_dom"/>
</dbReference>